<sequence>MTNTSLKTIEDKLVMESLPKNNLLEFNPDTLEAVRKEFNLDKPGRVDEAIDILDEWVKKQAHFMKKDFNFTDANLMSFVTRLNIVELRQALTLLMDGYGMRLKGLHIITPSMAITAFVSVLKQVLSEKLGGRIHSHKTIETVYEYVPKNILPAEYGGELQSLKKLNEAWLQVFTSREYTEYLLEMNEAKTVESCRQGDKLTEQYIGMPGSFRTDPILKFNPTTLEDIRKCWNLDNGRMEQSLDILEESSLPRKNSYRLQRIRRKGEIADRQTLYIEDFAAEEGFGARLRGIHLLTESKVIDLFIKTLKPMLSAKLADRVYVSRDIKELHNDWLEVLSSEEHEKHLAEMKASNTDESLRTPDQFNEQIMGLPGSFRTLTVDYRSTMESIPDNPLLKFNPTTLEDVRKCWNLDKGRLEQSLDILEEWISKQNHFINKSFNKLCTLRTLLPKFFISGDVKKNYAELSKIYAEYLMMHEYTNGFIIIVDYRNINILEAMKNLNLLEFQQLITILLEGYGGRLRGIHFLSHSNMVDLFFTTFKPMLSAKIASRVHFNRDIEELHGYAEYLMMHEYTNGFIIIVDYRNINILEAMKNLNLLEFQQLITILLEGYGGRLRGIHFLSHSNMVDLFFTTFKPMLSAKIASRVHFNRDIEELHGVVDKELLPAEYEGKQKSTEELNNDWFEVLSSEEHEKHLAEMKASNTDESLRTPDKFNEQIMGLPGSFRTLTVD</sequence>
<name>A0A0L7L3C1_OPEBR</name>
<organism evidence="2 3">
    <name type="scientific">Operophtera brumata</name>
    <name type="common">Winter moth</name>
    <name type="synonym">Phalaena brumata</name>
    <dbReference type="NCBI Taxonomy" id="104452"/>
    <lineage>
        <taxon>Eukaryota</taxon>
        <taxon>Metazoa</taxon>
        <taxon>Ecdysozoa</taxon>
        <taxon>Arthropoda</taxon>
        <taxon>Hexapoda</taxon>
        <taxon>Insecta</taxon>
        <taxon>Pterygota</taxon>
        <taxon>Neoptera</taxon>
        <taxon>Endopterygota</taxon>
        <taxon>Lepidoptera</taxon>
        <taxon>Glossata</taxon>
        <taxon>Ditrysia</taxon>
        <taxon>Geometroidea</taxon>
        <taxon>Geometridae</taxon>
        <taxon>Larentiinae</taxon>
        <taxon>Operophtera</taxon>
    </lineage>
</organism>
<dbReference type="PRINTS" id="PR00180">
    <property type="entry name" value="CRETINALDHBP"/>
</dbReference>
<dbReference type="EMBL" id="JTDY01003302">
    <property type="protein sequence ID" value="KOB69774.1"/>
    <property type="molecule type" value="Genomic_DNA"/>
</dbReference>
<dbReference type="Gene3D" id="3.40.525.10">
    <property type="entry name" value="CRAL-TRIO lipid binding domain"/>
    <property type="match status" value="3"/>
</dbReference>
<dbReference type="CDD" id="cd00170">
    <property type="entry name" value="SEC14"/>
    <property type="match status" value="3"/>
</dbReference>
<dbReference type="PANTHER" id="PTHR10174:SF208">
    <property type="entry name" value="CRAL-TRIO DOMAIN-CONTAINING PROTEIN DDB_G0278031"/>
    <property type="match status" value="1"/>
</dbReference>
<dbReference type="Proteomes" id="UP000037510">
    <property type="component" value="Unassembled WGS sequence"/>
</dbReference>
<dbReference type="SUPFAM" id="SSF52087">
    <property type="entry name" value="CRAL/TRIO domain"/>
    <property type="match status" value="3"/>
</dbReference>
<dbReference type="GO" id="GO:1902936">
    <property type="term" value="F:phosphatidylinositol bisphosphate binding"/>
    <property type="evidence" value="ECO:0007669"/>
    <property type="project" value="TreeGrafter"/>
</dbReference>
<dbReference type="PROSITE" id="PS50191">
    <property type="entry name" value="CRAL_TRIO"/>
    <property type="match status" value="2"/>
</dbReference>
<dbReference type="Pfam" id="PF00650">
    <property type="entry name" value="CRAL_TRIO"/>
    <property type="match status" value="3"/>
</dbReference>
<evidence type="ECO:0000313" key="3">
    <source>
        <dbReference type="Proteomes" id="UP000037510"/>
    </source>
</evidence>
<dbReference type="STRING" id="104452.A0A0L7L3C1"/>
<dbReference type="GO" id="GO:0016020">
    <property type="term" value="C:membrane"/>
    <property type="evidence" value="ECO:0007669"/>
    <property type="project" value="TreeGrafter"/>
</dbReference>
<reference evidence="2 3" key="1">
    <citation type="journal article" date="2015" name="Genome Biol. Evol.">
        <title>The genome of winter moth (Operophtera brumata) provides a genomic perspective on sexual dimorphism and phenology.</title>
        <authorList>
            <person name="Derks M.F."/>
            <person name="Smit S."/>
            <person name="Salis L."/>
            <person name="Schijlen E."/>
            <person name="Bossers A."/>
            <person name="Mateman C."/>
            <person name="Pijl A.S."/>
            <person name="de Ridder D."/>
            <person name="Groenen M.A."/>
            <person name="Visser M.E."/>
            <person name="Megens H.J."/>
        </authorList>
    </citation>
    <scope>NUCLEOTIDE SEQUENCE [LARGE SCALE GENOMIC DNA]</scope>
    <source>
        <strain evidence="2">WM2013NL</strain>
        <tissue evidence="2">Head and thorax</tissue>
    </source>
</reference>
<keyword evidence="3" id="KW-1185">Reference proteome</keyword>
<feature type="domain" description="CRAL-TRIO" evidence="1">
    <location>
        <begin position="516"/>
        <end position="673"/>
    </location>
</feature>
<dbReference type="InterPro" id="IPR036865">
    <property type="entry name" value="CRAL-TRIO_dom_sf"/>
</dbReference>
<evidence type="ECO:0000313" key="2">
    <source>
        <dbReference type="EMBL" id="KOB69774.1"/>
    </source>
</evidence>
<dbReference type="AlphaFoldDB" id="A0A0L7L3C1"/>
<dbReference type="InterPro" id="IPR001251">
    <property type="entry name" value="CRAL-TRIO_dom"/>
</dbReference>
<gene>
    <name evidence="2" type="ORF">OBRU01_03456</name>
</gene>
<dbReference type="PANTHER" id="PTHR10174">
    <property type="entry name" value="ALPHA-TOCOPHEROL TRANSFER PROTEIN-RELATED"/>
    <property type="match status" value="1"/>
</dbReference>
<feature type="domain" description="CRAL-TRIO" evidence="1">
    <location>
        <begin position="67"/>
        <end position="163"/>
    </location>
</feature>
<proteinExistence type="predicted"/>
<comment type="caution">
    <text evidence="2">The sequence shown here is derived from an EMBL/GenBank/DDBJ whole genome shotgun (WGS) entry which is preliminary data.</text>
</comment>
<accession>A0A0L7L3C1</accession>
<protein>
    <submittedName>
        <fullName evidence="2">Putative CRAL/TRIO domain-containing protein</fullName>
    </submittedName>
</protein>
<evidence type="ECO:0000259" key="1">
    <source>
        <dbReference type="PROSITE" id="PS50191"/>
    </source>
</evidence>